<evidence type="ECO:0000256" key="5">
    <source>
        <dbReference type="SAM" id="MobiDB-lite"/>
    </source>
</evidence>
<proteinExistence type="inferred from homology"/>
<evidence type="ECO:0008006" key="8">
    <source>
        <dbReference type="Google" id="ProtNLM"/>
    </source>
</evidence>
<dbReference type="Gene3D" id="1.10.10.140">
    <property type="entry name" value="Cytochrome c oxidase, subunit VIb"/>
    <property type="match status" value="1"/>
</dbReference>
<feature type="region of interest" description="Disordered" evidence="5">
    <location>
        <begin position="1"/>
        <end position="26"/>
    </location>
</feature>
<dbReference type="OrthoDB" id="5545577at2759"/>
<accession>A0A2A9NLZ8</accession>
<dbReference type="Pfam" id="PF02297">
    <property type="entry name" value="COX6B"/>
    <property type="match status" value="1"/>
</dbReference>
<dbReference type="InterPro" id="IPR048280">
    <property type="entry name" value="COX6B-like"/>
</dbReference>
<evidence type="ECO:0000313" key="7">
    <source>
        <dbReference type="Proteomes" id="UP000242287"/>
    </source>
</evidence>
<dbReference type="PANTHER" id="PTHR47677">
    <property type="entry name" value="CYTOCHROME C OXIDASE ASSEMBLY FACTOR 6"/>
    <property type="match status" value="1"/>
</dbReference>
<dbReference type="Proteomes" id="UP000242287">
    <property type="component" value="Unassembled WGS sequence"/>
</dbReference>
<dbReference type="EMBL" id="KZ301992">
    <property type="protein sequence ID" value="PFH51118.1"/>
    <property type="molecule type" value="Genomic_DNA"/>
</dbReference>
<comment type="similarity">
    <text evidence="2">Belongs to the cytochrome c oxidase subunit 6B family.</text>
</comment>
<dbReference type="PANTHER" id="PTHR47677:SF1">
    <property type="entry name" value="CYTOCHROME C OXIDASE ASSEMBLY FACTOR 6"/>
    <property type="match status" value="1"/>
</dbReference>
<evidence type="ECO:0000256" key="4">
    <source>
        <dbReference type="ARBA" id="ARBA00023157"/>
    </source>
</evidence>
<comment type="subcellular location">
    <subcellularLocation>
        <location evidence="1">Mitochondrion</location>
    </subcellularLocation>
</comment>
<dbReference type="InterPro" id="IPR048281">
    <property type="entry name" value="COA6_fun"/>
</dbReference>
<reference evidence="6 7" key="1">
    <citation type="submission" date="2014-02" db="EMBL/GenBank/DDBJ databases">
        <title>Transposable element dynamics among asymbiotic and ectomycorrhizal Amanita fungi.</title>
        <authorList>
            <consortium name="DOE Joint Genome Institute"/>
            <person name="Hess J."/>
            <person name="Skrede I."/>
            <person name="Wolfe B."/>
            <person name="LaButti K."/>
            <person name="Ohm R.A."/>
            <person name="Grigoriev I.V."/>
            <person name="Pringle A."/>
        </authorList>
    </citation>
    <scope>NUCLEOTIDE SEQUENCE [LARGE SCALE GENOMIC DNA]</scope>
    <source>
        <strain evidence="6 7">SKay4041</strain>
    </source>
</reference>
<evidence type="ECO:0000256" key="1">
    <source>
        <dbReference type="ARBA" id="ARBA00004173"/>
    </source>
</evidence>
<evidence type="ECO:0000256" key="3">
    <source>
        <dbReference type="ARBA" id="ARBA00023128"/>
    </source>
</evidence>
<keyword evidence="7" id="KW-1185">Reference proteome</keyword>
<sequence length="102" mass="11400">MGWFSSSSSSSKKEDELAGAPTRQDRQKCWEARDAYFACLDGIGVIKAGEEEGKCSAARKAYEGNCAKSWIDYFNQRRVIAEAQKERLGQATIQTQQQASKR</sequence>
<keyword evidence="3" id="KW-0496">Mitochondrion</keyword>
<name>A0A2A9NLZ8_9AGAR</name>
<feature type="compositionally biased region" description="Low complexity" evidence="5">
    <location>
        <begin position="1"/>
        <end position="10"/>
    </location>
</feature>
<evidence type="ECO:0000313" key="6">
    <source>
        <dbReference type="EMBL" id="PFH51118.1"/>
    </source>
</evidence>
<dbReference type="PROSITE" id="PS51808">
    <property type="entry name" value="CHCH"/>
    <property type="match status" value="1"/>
</dbReference>
<dbReference type="SUPFAM" id="SSF47694">
    <property type="entry name" value="Cytochrome c oxidase subunit h"/>
    <property type="match status" value="1"/>
</dbReference>
<dbReference type="InterPro" id="IPR036549">
    <property type="entry name" value="CX6/COA6-like_sf"/>
</dbReference>
<gene>
    <name evidence="6" type="ORF">AMATHDRAFT_143349</name>
</gene>
<organism evidence="6 7">
    <name type="scientific">Amanita thiersii Skay4041</name>
    <dbReference type="NCBI Taxonomy" id="703135"/>
    <lineage>
        <taxon>Eukaryota</taxon>
        <taxon>Fungi</taxon>
        <taxon>Dikarya</taxon>
        <taxon>Basidiomycota</taxon>
        <taxon>Agaricomycotina</taxon>
        <taxon>Agaricomycetes</taxon>
        <taxon>Agaricomycetidae</taxon>
        <taxon>Agaricales</taxon>
        <taxon>Pluteineae</taxon>
        <taxon>Amanitaceae</taxon>
        <taxon>Amanita</taxon>
    </lineage>
</organism>
<protein>
    <recommendedName>
        <fullName evidence="8">Cytochrome c oxidase assembly factor 6</fullName>
    </recommendedName>
</protein>
<keyword evidence="4" id="KW-1015">Disulfide bond</keyword>
<evidence type="ECO:0000256" key="2">
    <source>
        <dbReference type="ARBA" id="ARBA00006425"/>
    </source>
</evidence>
<dbReference type="STRING" id="703135.A0A2A9NLZ8"/>
<dbReference type="GO" id="GO:0005739">
    <property type="term" value="C:mitochondrion"/>
    <property type="evidence" value="ECO:0007669"/>
    <property type="project" value="UniProtKB-SubCell"/>
</dbReference>
<dbReference type="AlphaFoldDB" id="A0A2A9NLZ8"/>